<evidence type="ECO:0000313" key="2">
    <source>
        <dbReference type="EMBL" id="GAB91655.1"/>
    </source>
</evidence>
<feature type="transmembrane region" description="Helical" evidence="1">
    <location>
        <begin position="27"/>
        <end position="45"/>
    </location>
</feature>
<evidence type="ECO:0000256" key="1">
    <source>
        <dbReference type="SAM" id="Phobius"/>
    </source>
</evidence>
<reference evidence="2 3" key="1">
    <citation type="submission" date="2012-08" db="EMBL/GenBank/DDBJ databases">
        <title>Whole genome shotgun sequence of Gordonia rhizosphera NBRC 16068.</title>
        <authorList>
            <person name="Takarada H."/>
            <person name="Isaki S."/>
            <person name="Hosoyama A."/>
            <person name="Tsuchikane K."/>
            <person name="Katsumata H."/>
            <person name="Baba S."/>
            <person name="Ohji S."/>
            <person name="Yamazaki S."/>
            <person name="Fujita N."/>
        </authorList>
    </citation>
    <scope>NUCLEOTIDE SEQUENCE [LARGE SCALE GENOMIC DNA]</scope>
    <source>
        <strain evidence="2 3">NBRC 16068</strain>
    </source>
</reference>
<dbReference type="AlphaFoldDB" id="K6VXK3"/>
<proteinExistence type="predicted"/>
<dbReference type="EMBL" id="BAHC01000141">
    <property type="protein sequence ID" value="GAB91655.1"/>
    <property type="molecule type" value="Genomic_DNA"/>
</dbReference>
<feature type="transmembrane region" description="Helical" evidence="1">
    <location>
        <begin position="176"/>
        <end position="208"/>
    </location>
</feature>
<keyword evidence="1" id="KW-1133">Transmembrane helix</keyword>
<keyword evidence="3" id="KW-1185">Reference proteome</keyword>
<keyword evidence="1" id="KW-0812">Transmembrane</keyword>
<feature type="transmembrane region" description="Helical" evidence="1">
    <location>
        <begin position="220"/>
        <end position="240"/>
    </location>
</feature>
<protein>
    <submittedName>
        <fullName evidence="2">Uncharacterized protein</fullName>
    </submittedName>
</protein>
<dbReference type="Proteomes" id="UP000008363">
    <property type="component" value="Unassembled WGS sequence"/>
</dbReference>
<dbReference type="STRING" id="1108045.GORHZ_141_00300"/>
<name>K6VXK3_9ACTN</name>
<dbReference type="OrthoDB" id="4371099at2"/>
<feature type="transmembrane region" description="Helical" evidence="1">
    <location>
        <begin position="104"/>
        <end position="123"/>
    </location>
</feature>
<keyword evidence="1" id="KW-0472">Membrane</keyword>
<dbReference type="RefSeq" id="WP_006335391.1">
    <property type="nucleotide sequence ID" value="NZ_BAHC01000141.1"/>
</dbReference>
<comment type="caution">
    <text evidence="2">The sequence shown here is derived from an EMBL/GenBank/DDBJ whole genome shotgun (WGS) entry which is preliminary data.</text>
</comment>
<feature type="transmembrane region" description="Helical" evidence="1">
    <location>
        <begin position="129"/>
        <end position="155"/>
    </location>
</feature>
<gene>
    <name evidence="2" type="ORF">GORHZ_141_00300</name>
</gene>
<organism evidence="2 3">
    <name type="scientific">Gordonia rhizosphera NBRC 16068</name>
    <dbReference type="NCBI Taxonomy" id="1108045"/>
    <lineage>
        <taxon>Bacteria</taxon>
        <taxon>Bacillati</taxon>
        <taxon>Actinomycetota</taxon>
        <taxon>Actinomycetes</taxon>
        <taxon>Mycobacteriales</taxon>
        <taxon>Gordoniaceae</taxon>
        <taxon>Gordonia</taxon>
    </lineage>
</organism>
<feature type="transmembrane region" description="Helical" evidence="1">
    <location>
        <begin position="57"/>
        <end position="78"/>
    </location>
</feature>
<accession>K6VXK3</accession>
<dbReference type="eggNOG" id="ENOG50341WG">
    <property type="taxonomic scope" value="Bacteria"/>
</dbReference>
<sequence length="265" mass="29509">MGNGAAVTFGGALKTELSRMRRHPADTLVVVALNGVLMTIVWFALPRSWFFVFTGPSGYALALATWMYADVTATNVLAADRERALELLDDPESMRTVLRAKQTALWLIVAPLCSVVAIACGFFEQDWPYTVLVVLAVAIIPVGALAVSGLVGVLFPYHARSLRWRWRERHRFRPVILRWSVLSVMPFVVYPLTAILILAIPLGIWWLLTEFDGGRRVPTSVFALCLLGATLIAFACWMTAHRFAVHWIGQHSATLRDYLSDPDRG</sequence>
<evidence type="ECO:0000313" key="3">
    <source>
        <dbReference type="Proteomes" id="UP000008363"/>
    </source>
</evidence>